<gene>
    <name evidence="1" type="ORF">GO499_08485</name>
</gene>
<keyword evidence="2" id="KW-1185">Reference proteome</keyword>
<sequence>MIFPFTITKTATRFVFLAAAIILVIAANLAFATDRSRSIFTFFYNTLELDKRIPGGEPGSEKAYLNGEIIIENDYVDLLSAYPNTTKPEFIVITSDCGGSACGVSPDITIIDLGMHSPTFRTIGDLLDPDTISIKEKTDNEVRISARTKNQRSVTGRLIDLELKYTRKDGSIIFRSKFYPYYEELIGQYPGSIFKNELFAEFISAFVPNEQVEEIRKALSVASRVSSSDDGRTVFGSGIAPHSGGSHAAFFVIDTLTSAIILGHFRDGRYQIFSNTDIDGVPYNSIKIMEEMIAKNGMYFDYRSQKILRKPSPASLQTFDDAVENLSEEFLRKTVLFGFSDGDPEGLIVADLIVCLVNAESLSPAPREVSVKRHLFSDSYSISARLNNVVTFEVTDHEDFVKFDSIKAKSINLTRPLEQILAISQICNW</sequence>
<dbReference type="RefSeq" id="WP_161861799.1">
    <property type="nucleotide sequence ID" value="NZ_CP046620.1"/>
</dbReference>
<dbReference type="EMBL" id="CP046620">
    <property type="protein sequence ID" value="QHQ35233.1"/>
    <property type="molecule type" value="Genomic_DNA"/>
</dbReference>
<dbReference type="AlphaFoldDB" id="A0A6P1T0R3"/>
<reference evidence="1 2" key="1">
    <citation type="submission" date="2019-12" db="EMBL/GenBank/DDBJ databases">
        <title>Complete genome sequence of Algicella marina strain 9Alg 56(T) isolated from the red alga Tichocarpus crinitus.</title>
        <authorList>
            <person name="Kim S.-G."/>
            <person name="Nedashkovskaya O.I."/>
        </authorList>
    </citation>
    <scope>NUCLEOTIDE SEQUENCE [LARGE SCALE GENOMIC DNA]</scope>
    <source>
        <strain evidence="1 2">9Alg 56</strain>
    </source>
</reference>
<evidence type="ECO:0000313" key="2">
    <source>
        <dbReference type="Proteomes" id="UP000464495"/>
    </source>
</evidence>
<protein>
    <submittedName>
        <fullName evidence="1">Uncharacterized protein</fullName>
    </submittedName>
</protein>
<evidence type="ECO:0000313" key="1">
    <source>
        <dbReference type="EMBL" id="QHQ35233.1"/>
    </source>
</evidence>
<dbReference type="KEGG" id="amaq:GO499_08485"/>
<name>A0A6P1T0R3_9RHOB</name>
<organism evidence="1 2">
    <name type="scientific">Algicella marina</name>
    <dbReference type="NCBI Taxonomy" id="2683284"/>
    <lineage>
        <taxon>Bacteria</taxon>
        <taxon>Pseudomonadati</taxon>
        <taxon>Pseudomonadota</taxon>
        <taxon>Alphaproteobacteria</taxon>
        <taxon>Rhodobacterales</taxon>
        <taxon>Paracoccaceae</taxon>
        <taxon>Algicella</taxon>
    </lineage>
</organism>
<dbReference type="Proteomes" id="UP000464495">
    <property type="component" value="Chromosome"/>
</dbReference>
<accession>A0A6P1T0R3</accession>
<proteinExistence type="predicted"/>